<organism evidence="2 3">
    <name type="scientific">Sclerotinia trifoliorum</name>
    <dbReference type="NCBI Taxonomy" id="28548"/>
    <lineage>
        <taxon>Eukaryota</taxon>
        <taxon>Fungi</taxon>
        <taxon>Dikarya</taxon>
        <taxon>Ascomycota</taxon>
        <taxon>Pezizomycotina</taxon>
        <taxon>Leotiomycetes</taxon>
        <taxon>Helotiales</taxon>
        <taxon>Sclerotiniaceae</taxon>
        <taxon>Sclerotinia</taxon>
    </lineage>
</organism>
<dbReference type="SUPFAM" id="SSF48403">
    <property type="entry name" value="Ankyrin repeat"/>
    <property type="match status" value="1"/>
</dbReference>
<dbReference type="EMBL" id="CAJHIA010000010">
    <property type="protein sequence ID" value="CAD6443267.1"/>
    <property type="molecule type" value="Genomic_DNA"/>
</dbReference>
<dbReference type="OrthoDB" id="7464126at2759"/>
<dbReference type="InterPro" id="IPR002110">
    <property type="entry name" value="Ankyrin_rpt"/>
</dbReference>
<feature type="repeat" description="ANK" evidence="1">
    <location>
        <begin position="155"/>
        <end position="187"/>
    </location>
</feature>
<dbReference type="InterPro" id="IPR036770">
    <property type="entry name" value="Ankyrin_rpt-contain_sf"/>
</dbReference>
<dbReference type="PROSITE" id="PS50297">
    <property type="entry name" value="ANK_REP_REGION"/>
    <property type="match status" value="1"/>
</dbReference>
<dbReference type="AlphaFoldDB" id="A0A8H2ZLH0"/>
<evidence type="ECO:0000313" key="2">
    <source>
        <dbReference type="EMBL" id="CAD6443267.1"/>
    </source>
</evidence>
<dbReference type="SMART" id="SM00248">
    <property type="entry name" value="ANK"/>
    <property type="match status" value="1"/>
</dbReference>
<dbReference type="Pfam" id="PF00023">
    <property type="entry name" value="Ank"/>
    <property type="match status" value="1"/>
</dbReference>
<keyword evidence="1" id="KW-0040">ANK repeat</keyword>
<dbReference type="PROSITE" id="PS50088">
    <property type="entry name" value="ANK_REPEAT"/>
    <property type="match status" value="1"/>
</dbReference>
<reference evidence="2" key="1">
    <citation type="submission" date="2020-10" db="EMBL/GenBank/DDBJ databases">
        <authorList>
            <person name="Kusch S."/>
        </authorList>
    </citation>
    <scope>NUCLEOTIDE SEQUENCE</scope>
    <source>
        <strain evidence="2">SwB9</strain>
    </source>
</reference>
<evidence type="ECO:0000256" key="1">
    <source>
        <dbReference type="PROSITE-ProRule" id="PRU00023"/>
    </source>
</evidence>
<dbReference type="Gene3D" id="1.25.40.20">
    <property type="entry name" value="Ankyrin repeat-containing domain"/>
    <property type="match status" value="1"/>
</dbReference>
<accession>A0A8H2ZLH0</accession>
<name>A0A8H2ZLH0_9HELO</name>
<evidence type="ECO:0000313" key="3">
    <source>
        <dbReference type="Proteomes" id="UP000624404"/>
    </source>
</evidence>
<proteinExistence type="predicted"/>
<protein>
    <submittedName>
        <fullName evidence="2">10c3ebcd-7a31-43c3-b46b-f1ef18294bfa</fullName>
    </submittedName>
</protein>
<dbReference type="Proteomes" id="UP000624404">
    <property type="component" value="Unassembled WGS sequence"/>
</dbReference>
<keyword evidence="3" id="KW-1185">Reference proteome</keyword>
<gene>
    <name evidence="2" type="ORF">SCLTRI_LOCUS3059</name>
</gene>
<sequence length="495" mass="56271">MKMCLNLLVQKRVNSGTKSGLKRGSVASAIKKTLMLPQEPTNFLAYSVSYWAYHSNKATSERRCKDLLYKRFTLGATISPSLQWWYTQIDAGNYSGSTRYHIMDIADRILGDLPRSDKYPSKSRLRMLGAAFNLPEIIQNALDKYKESIDEPLRHGSTPLLVAIQHGSPDSVKYLLDRGANPHLISTAHRHHIKYYNMGMPIADEDMVYWVIAKGGNPQENLEERLQIEEILLSHECSRQAFIEQLERHLEKDTHSEPLRALETLYRAADGTPLPAKILERRIKDKGLGELADVLYQIDEETFNDKMVLGVIRFDSYETVEKLFELKQIDTITEEMIRYALKSSDSRTLAHFMNQSDSSLLRRELVIDEEPKQEDMWKVILDVKGKDFVDQEVFDSLFVRPDAKSVEYILHSCGIEMINSSHIDSIARLARSESSVDTLNVIIRLRGSLDGLITEEAVLSALKSGSSELYNLMLDNVEDQSILTATAGKLAGKRR</sequence>
<comment type="caution">
    <text evidence="2">The sequence shown here is derived from an EMBL/GenBank/DDBJ whole genome shotgun (WGS) entry which is preliminary data.</text>
</comment>